<name>A0A7Y7Y1U7_9PSED</name>
<gene>
    <name evidence="1" type="ORF">HX845_21265</name>
</gene>
<organism evidence="1 2">
    <name type="scientific">Pseudomonas gingeri</name>
    <dbReference type="NCBI Taxonomy" id="117681"/>
    <lineage>
        <taxon>Bacteria</taxon>
        <taxon>Pseudomonadati</taxon>
        <taxon>Pseudomonadota</taxon>
        <taxon>Gammaproteobacteria</taxon>
        <taxon>Pseudomonadales</taxon>
        <taxon>Pseudomonadaceae</taxon>
        <taxon>Pseudomonas</taxon>
    </lineage>
</organism>
<dbReference type="Proteomes" id="UP000517547">
    <property type="component" value="Unassembled WGS sequence"/>
</dbReference>
<evidence type="ECO:0000313" key="2">
    <source>
        <dbReference type="Proteomes" id="UP000517547"/>
    </source>
</evidence>
<dbReference type="PROSITE" id="PS51257">
    <property type="entry name" value="PROKAR_LIPOPROTEIN"/>
    <property type="match status" value="1"/>
</dbReference>
<reference evidence="1 2" key="1">
    <citation type="submission" date="2020-04" db="EMBL/GenBank/DDBJ databases">
        <title>Molecular characterization of pseudomonads from Agaricus bisporus reveal novel blotch 2 pathogens in Western Europe.</title>
        <authorList>
            <person name="Taparia T."/>
            <person name="Krijger M."/>
            <person name="Haynes E."/>
            <person name="Elpinstone J.G."/>
            <person name="Noble R."/>
            <person name="Van Der Wolf J."/>
        </authorList>
    </citation>
    <scope>NUCLEOTIDE SEQUENCE [LARGE SCALE GENOMIC DNA]</scope>
    <source>
        <strain evidence="1 2">IPO3738</strain>
    </source>
</reference>
<accession>A0A7Y7Y1U7</accession>
<proteinExistence type="predicted"/>
<sequence>MNRLFIAVLFFGVALVGCAFSDARLVVAQSAATLVGAYCKAPMPARALLRQQIAADTAPNKVRVECAADAL</sequence>
<evidence type="ECO:0008006" key="3">
    <source>
        <dbReference type="Google" id="ProtNLM"/>
    </source>
</evidence>
<comment type="caution">
    <text evidence="1">The sequence shown here is derived from an EMBL/GenBank/DDBJ whole genome shotgun (WGS) entry which is preliminary data.</text>
</comment>
<dbReference type="RefSeq" id="WP_017123981.1">
    <property type="nucleotide sequence ID" value="NZ_JACAQE010000007.1"/>
</dbReference>
<dbReference type="EMBL" id="JACAQE010000007">
    <property type="protein sequence ID" value="NWC16201.1"/>
    <property type="molecule type" value="Genomic_DNA"/>
</dbReference>
<evidence type="ECO:0000313" key="1">
    <source>
        <dbReference type="EMBL" id="NWC16201.1"/>
    </source>
</evidence>
<dbReference type="AlphaFoldDB" id="A0A7Y7Y1U7"/>
<protein>
    <recommendedName>
        <fullName evidence="3">Lipoprotein</fullName>
    </recommendedName>
</protein>